<reference evidence="8" key="1">
    <citation type="journal article" date="2021" name="PeerJ">
        <title>Extensive microbial diversity within the chicken gut microbiome revealed by metagenomics and culture.</title>
        <authorList>
            <person name="Gilroy R."/>
            <person name="Ravi A."/>
            <person name="Getino M."/>
            <person name="Pursley I."/>
            <person name="Horton D.L."/>
            <person name="Alikhan N.F."/>
            <person name="Baker D."/>
            <person name="Gharbi K."/>
            <person name="Hall N."/>
            <person name="Watson M."/>
            <person name="Adriaenssens E.M."/>
            <person name="Foster-Nyarko E."/>
            <person name="Jarju S."/>
            <person name="Secka A."/>
            <person name="Antonio M."/>
            <person name="Oren A."/>
            <person name="Chaudhuri R.R."/>
            <person name="La Ragione R."/>
            <person name="Hildebrand F."/>
            <person name="Pallen M.J."/>
        </authorList>
    </citation>
    <scope>NUCLEOTIDE SEQUENCE</scope>
    <source>
        <strain evidence="8">CHK185-1770</strain>
    </source>
</reference>
<feature type="binding site" evidence="5">
    <location>
        <position position="191"/>
    </location>
    <ligand>
        <name>S-adenosyl-L-methionine</name>
        <dbReference type="ChEBI" id="CHEBI:59789"/>
    </ligand>
</feature>
<dbReference type="InterPro" id="IPR040758">
    <property type="entry name" value="PrmC_N"/>
</dbReference>
<comment type="caution">
    <text evidence="8">The sequence shown here is derived from an EMBL/GenBank/DDBJ whole genome shotgun (WGS) entry which is preliminary data.</text>
</comment>
<evidence type="ECO:0000256" key="5">
    <source>
        <dbReference type="HAMAP-Rule" id="MF_02126"/>
    </source>
</evidence>
<dbReference type="Proteomes" id="UP000826793">
    <property type="component" value="Unassembled WGS sequence"/>
</dbReference>
<keyword evidence="1 5" id="KW-0489">Methyltransferase</keyword>
<dbReference type="GO" id="GO:0032259">
    <property type="term" value="P:methylation"/>
    <property type="evidence" value="ECO:0007669"/>
    <property type="project" value="UniProtKB-KW"/>
</dbReference>
<dbReference type="NCBIfam" id="TIGR03534">
    <property type="entry name" value="RF_mod_PrmC"/>
    <property type="match status" value="1"/>
</dbReference>
<comment type="catalytic activity">
    <reaction evidence="4 5">
        <text>L-glutaminyl-[peptide chain release factor] + S-adenosyl-L-methionine = N(5)-methyl-L-glutaminyl-[peptide chain release factor] + S-adenosyl-L-homocysteine + H(+)</text>
        <dbReference type="Rhea" id="RHEA:42896"/>
        <dbReference type="Rhea" id="RHEA-COMP:10271"/>
        <dbReference type="Rhea" id="RHEA-COMP:10272"/>
        <dbReference type="ChEBI" id="CHEBI:15378"/>
        <dbReference type="ChEBI" id="CHEBI:30011"/>
        <dbReference type="ChEBI" id="CHEBI:57856"/>
        <dbReference type="ChEBI" id="CHEBI:59789"/>
        <dbReference type="ChEBI" id="CHEBI:61891"/>
        <dbReference type="EC" id="2.1.1.297"/>
    </reaction>
</comment>
<dbReference type="GO" id="GO:0102559">
    <property type="term" value="F:peptide chain release factor N(5)-glutamine methyltransferase activity"/>
    <property type="evidence" value="ECO:0007669"/>
    <property type="project" value="UniProtKB-EC"/>
</dbReference>
<evidence type="ECO:0000259" key="6">
    <source>
        <dbReference type="Pfam" id="PF05175"/>
    </source>
</evidence>
<dbReference type="Pfam" id="PF17827">
    <property type="entry name" value="PrmC_N"/>
    <property type="match status" value="1"/>
</dbReference>
<dbReference type="InterPro" id="IPR050320">
    <property type="entry name" value="N5-glutamine_MTase"/>
</dbReference>
<keyword evidence="3 5" id="KW-0949">S-adenosyl-L-methionine</keyword>
<dbReference type="InterPro" id="IPR029063">
    <property type="entry name" value="SAM-dependent_MTases_sf"/>
</dbReference>
<sequence length="284" mass="30697">MTCRQLYLDARRRLQQAGVEAAPGDAALLAEKFLGLDRAGLALHGEEEPSPERKAAFLQGVQERCARRPLQYILGEWEFLGLSLAVGEGVLCPREDTAVLVETLGQALQHTPPPRGVDLCAGTGAVALGLLQGNPDLSILCVEWSDQALPYLQENLRRYGQGRATARKGDVLSPAFAASFPQGSLDFVASNPPYIATEELPTLQPEVQKEPALALDGGEDGLVFYRAIAQLWVPKVKPGGLVAVEIGETQGPAVRELLQQAGLLHVEIEQDWAGLDRVVWGRRP</sequence>
<evidence type="ECO:0000313" key="9">
    <source>
        <dbReference type="Proteomes" id="UP000826793"/>
    </source>
</evidence>
<feature type="binding site" evidence="5">
    <location>
        <position position="143"/>
    </location>
    <ligand>
        <name>S-adenosyl-L-methionine</name>
        <dbReference type="ChEBI" id="CHEBI:59789"/>
    </ligand>
</feature>
<accession>A0A9D2SFG1</accession>
<comment type="caution">
    <text evidence="5">Lacks conserved residue(s) required for the propagation of feature annotation.</text>
</comment>
<dbReference type="AlphaFoldDB" id="A0A9D2SFG1"/>
<dbReference type="Gene3D" id="1.10.8.10">
    <property type="entry name" value="DNA helicase RuvA subunit, C-terminal domain"/>
    <property type="match status" value="1"/>
</dbReference>
<evidence type="ECO:0000259" key="7">
    <source>
        <dbReference type="Pfam" id="PF17827"/>
    </source>
</evidence>
<dbReference type="EMBL" id="DWXG01000016">
    <property type="protein sequence ID" value="HJB97337.1"/>
    <property type="molecule type" value="Genomic_DNA"/>
</dbReference>
<comment type="similarity">
    <text evidence="5">Belongs to the protein N5-glutamine methyltransferase family. PrmC subfamily.</text>
</comment>
<evidence type="ECO:0000256" key="2">
    <source>
        <dbReference type="ARBA" id="ARBA00022679"/>
    </source>
</evidence>
<dbReference type="NCBIfam" id="TIGR00536">
    <property type="entry name" value="hemK_fam"/>
    <property type="match status" value="1"/>
</dbReference>
<feature type="binding site" evidence="5">
    <location>
        <begin position="191"/>
        <end position="194"/>
    </location>
    <ligand>
        <name>substrate</name>
    </ligand>
</feature>
<dbReference type="PANTHER" id="PTHR18895">
    <property type="entry name" value="HEMK METHYLTRANSFERASE"/>
    <property type="match status" value="1"/>
</dbReference>
<dbReference type="HAMAP" id="MF_02126">
    <property type="entry name" value="RF_methyltr_PrmC"/>
    <property type="match status" value="1"/>
</dbReference>
<dbReference type="GO" id="GO:0003676">
    <property type="term" value="F:nucleic acid binding"/>
    <property type="evidence" value="ECO:0007669"/>
    <property type="project" value="InterPro"/>
</dbReference>
<gene>
    <name evidence="5 8" type="primary">prmC</name>
    <name evidence="8" type="ORF">H9710_02025</name>
</gene>
<evidence type="ECO:0000256" key="3">
    <source>
        <dbReference type="ARBA" id="ARBA00022691"/>
    </source>
</evidence>
<feature type="domain" description="Methyltransferase small" evidence="6">
    <location>
        <begin position="97"/>
        <end position="199"/>
    </location>
</feature>
<evidence type="ECO:0000256" key="4">
    <source>
        <dbReference type="ARBA" id="ARBA00048391"/>
    </source>
</evidence>
<organism evidence="8 9">
    <name type="scientific">Candidatus Acutalibacter pullicola</name>
    <dbReference type="NCBI Taxonomy" id="2838417"/>
    <lineage>
        <taxon>Bacteria</taxon>
        <taxon>Bacillati</taxon>
        <taxon>Bacillota</taxon>
        <taxon>Clostridia</taxon>
        <taxon>Eubacteriales</taxon>
        <taxon>Acutalibacteraceae</taxon>
        <taxon>Acutalibacter</taxon>
    </lineage>
</organism>
<dbReference type="InterPro" id="IPR002052">
    <property type="entry name" value="DNA_methylase_N6_adenine_CS"/>
</dbReference>
<dbReference type="SUPFAM" id="SSF53335">
    <property type="entry name" value="S-adenosyl-L-methionine-dependent methyltransferases"/>
    <property type="match status" value="1"/>
</dbReference>
<dbReference type="InterPro" id="IPR019874">
    <property type="entry name" value="RF_methyltr_PrmC"/>
</dbReference>
<evidence type="ECO:0000313" key="8">
    <source>
        <dbReference type="EMBL" id="HJB97337.1"/>
    </source>
</evidence>
<reference evidence="8" key="2">
    <citation type="submission" date="2021-04" db="EMBL/GenBank/DDBJ databases">
        <authorList>
            <person name="Gilroy R."/>
        </authorList>
    </citation>
    <scope>NUCLEOTIDE SEQUENCE</scope>
    <source>
        <strain evidence="8">CHK185-1770</strain>
    </source>
</reference>
<name>A0A9D2SFG1_9FIRM</name>
<proteinExistence type="inferred from homology"/>
<keyword evidence="2 5" id="KW-0808">Transferase</keyword>
<dbReference type="CDD" id="cd02440">
    <property type="entry name" value="AdoMet_MTases"/>
    <property type="match status" value="1"/>
</dbReference>
<dbReference type="PANTHER" id="PTHR18895:SF74">
    <property type="entry name" value="MTRF1L RELEASE FACTOR GLUTAMINE METHYLTRANSFERASE"/>
    <property type="match status" value="1"/>
</dbReference>
<feature type="domain" description="Release factor glutamine methyltransferase N-terminal" evidence="7">
    <location>
        <begin position="6"/>
        <end position="75"/>
    </location>
</feature>
<evidence type="ECO:0000256" key="1">
    <source>
        <dbReference type="ARBA" id="ARBA00022603"/>
    </source>
</evidence>
<dbReference type="EC" id="2.1.1.297" evidence="5"/>
<dbReference type="Gene3D" id="3.40.50.150">
    <property type="entry name" value="Vaccinia Virus protein VP39"/>
    <property type="match status" value="1"/>
</dbReference>
<protein>
    <recommendedName>
        <fullName evidence="5">Release factor glutamine methyltransferase</fullName>
        <shortName evidence="5">RF MTase</shortName>
        <ecNumber evidence="5">2.1.1.297</ecNumber>
    </recommendedName>
    <alternativeName>
        <fullName evidence="5">N5-glutamine methyltransferase PrmC</fullName>
    </alternativeName>
    <alternativeName>
        <fullName evidence="5">Protein-(glutamine-N5) MTase PrmC</fullName>
    </alternativeName>
    <alternativeName>
        <fullName evidence="5">Protein-glutamine N-methyltransferase PrmC</fullName>
    </alternativeName>
</protein>
<comment type="function">
    <text evidence="5">Methylates the class 1 translation termination release factors RF1/PrfA and RF2/PrfB on the glutamine residue of the universally conserved GGQ motif.</text>
</comment>
<dbReference type="Pfam" id="PF05175">
    <property type="entry name" value="MTS"/>
    <property type="match status" value="1"/>
</dbReference>
<dbReference type="InterPro" id="IPR004556">
    <property type="entry name" value="HemK-like"/>
</dbReference>
<dbReference type="PROSITE" id="PS00092">
    <property type="entry name" value="N6_MTASE"/>
    <property type="match status" value="1"/>
</dbReference>
<dbReference type="InterPro" id="IPR007848">
    <property type="entry name" value="Small_mtfrase_dom"/>
</dbReference>